<accession>A0A0E0F7A1</accession>
<proteinExistence type="predicted"/>
<evidence type="ECO:0000256" key="1">
    <source>
        <dbReference type="SAM" id="MobiDB-lite"/>
    </source>
</evidence>
<reference evidence="2" key="1">
    <citation type="submission" date="2015-04" db="UniProtKB">
        <authorList>
            <consortium name="EnsemblPlants"/>
        </authorList>
    </citation>
    <scope>IDENTIFICATION</scope>
</reference>
<dbReference type="Proteomes" id="UP000008021">
    <property type="component" value="Chromosome 11"/>
</dbReference>
<protein>
    <submittedName>
        <fullName evidence="2">Uncharacterized protein</fullName>
    </submittedName>
</protein>
<evidence type="ECO:0000313" key="2">
    <source>
        <dbReference type="EnsemblPlants" id="OMERI11G15270.1"/>
    </source>
</evidence>
<feature type="region of interest" description="Disordered" evidence="1">
    <location>
        <begin position="57"/>
        <end position="78"/>
    </location>
</feature>
<organism evidence="2">
    <name type="scientific">Oryza meridionalis</name>
    <dbReference type="NCBI Taxonomy" id="40149"/>
    <lineage>
        <taxon>Eukaryota</taxon>
        <taxon>Viridiplantae</taxon>
        <taxon>Streptophyta</taxon>
        <taxon>Embryophyta</taxon>
        <taxon>Tracheophyta</taxon>
        <taxon>Spermatophyta</taxon>
        <taxon>Magnoliopsida</taxon>
        <taxon>Liliopsida</taxon>
        <taxon>Poales</taxon>
        <taxon>Poaceae</taxon>
        <taxon>BOP clade</taxon>
        <taxon>Oryzoideae</taxon>
        <taxon>Oryzeae</taxon>
        <taxon>Oryzinae</taxon>
        <taxon>Oryza</taxon>
    </lineage>
</organism>
<dbReference type="AlphaFoldDB" id="A0A0E0F7A1"/>
<dbReference type="Gramene" id="OMERI11G15270.1">
    <property type="protein sequence ID" value="OMERI11G15270.1"/>
    <property type="gene ID" value="OMERI11G15270"/>
</dbReference>
<evidence type="ECO:0000313" key="3">
    <source>
        <dbReference type="Proteomes" id="UP000008021"/>
    </source>
</evidence>
<keyword evidence="3" id="KW-1185">Reference proteome</keyword>
<name>A0A0E0F7A1_9ORYZ</name>
<dbReference type="HOGENOM" id="CLU_1952232_0_0_1"/>
<reference evidence="2" key="2">
    <citation type="submission" date="2018-05" db="EMBL/GenBank/DDBJ databases">
        <title>OmerRS3 (Oryza meridionalis Reference Sequence Version 3).</title>
        <authorList>
            <person name="Zhang J."/>
            <person name="Kudrna D."/>
            <person name="Lee S."/>
            <person name="Talag J."/>
            <person name="Welchert J."/>
            <person name="Wing R.A."/>
        </authorList>
    </citation>
    <scope>NUCLEOTIDE SEQUENCE [LARGE SCALE GENOMIC DNA]</scope>
    <source>
        <strain evidence="2">cv. OR44</strain>
    </source>
</reference>
<dbReference type="EnsemblPlants" id="OMERI11G15270.1">
    <property type="protein sequence ID" value="OMERI11G15270.1"/>
    <property type="gene ID" value="OMERI11G15270"/>
</dbReference>
<sequence>MEYIPLLGDAALSAPPQLFVGSRSQATGLGALVDTAAAPVISPSTLDLVAGRRPMAMGRNPRWRREKEAPARETGGGDMEMVPAHRIWLPASQICAPTRAAVGVRRNLLHLRLGLLRAEREARGGGRER</sequence>